<evidence type="ECO:0000313" key="2">
    <source>
        <dbReference type="Proteomes" id="UP000503440"/>
    </source>
</evidence>
<proteinExistence type="predicted"/>
<dbReference type="AlphaFoldDB" id="A0A6C0Y7G5"/>
<protein>
    <submittedName>
        <fullName evidence="1">Uncharacterized protein</fullName>
    </submittedName>
</protein>
<keyword evidence="1" id="KW-0614">Plasmid</keyword>
<dbReference type="EMBL" id="CP044458">
    <property type="protein sequence ID" value="QIC72076.1"/>
    <property type="molecule type" value="Genomic_DNA"/>
</dbReference>
<geneLocation type="plasmid" evidence="2">
    <name>pb18-3</name>
</geneLocation>
<dbReference type="RefSeq" id="WP_163146635.1">
    <property type="nucleotide sequence ID" value="NZ_CP044458.1"/>
</dbReference>
<evidence type="ECO:0000313" key="1">
    <source>
        <dbReference type="EMBL" id="QIC72076.1"/>
    </source>
</evidence>
<name>A0A6C0Y7G5_9GAMM</name>
<organism evidence="1 2">
    <name type="scientific">Acinetobacter indicus</name>
    <dbReference type="NCBI Taxonomy" id="756892"/>
    <lineage>
        <taxon>Bacteria</taxon>
        <taxon>Pseudomonadati</taxon>
        <taxon>Pseudomonadota</taxon>
        <taxon>Gammaproteobacteria</taxon>
        <taxon>Moraxellales</taxon>
        <taxon>Moraxellaceae</taxon>
        <taxon>Acinetobacter</taxon>
    </lineage>
</organism>
<sequence length="301" mass="33486">MFKLGLTLDQTIEGALPVFSDTLEDFDFSDSDSFAAYLCQKNPKRFRVRAEDISDFVPWMDIKIFVSVLQTAASLHHLEKVLLLAQSPENADRSLVQLNTLSIKDIVEDGFTMASMSMTFLSGRKSNGDDCTINKAGFQKTVIADLTSIPECRIRKYDKTSFDLYAALNELYLELVANYLSLGNDTKAVELIVCEQGNYNAAYSHMNDNTVIGSITLPADTFKMLPFANYDDEGGARQSIIAEVQPPEGVSMDAVIEGIYYTMTSQCSCEHDCCGCANEHFDARLINGNYVKLTRNVVPNY</sequence>
<reference evidence="1 2" key="1">
    <citation type="submission" date="2019-09" db="EMBL/GenBank/DDBJ databases">
        <title>Non-baumannii Acinetobacter spp. carrying blaNDM-1 isolated in China.</title>
        <authorList>
            <person name="Cui C."/>
            <person name="Chen C."/>
            <person name="Sun J."/>
            <person name="Liu Y."/>
        </authorList>
    </citation>
    <scope>NUCLEOTIDE SEQUENCE [LARGE SCALE GENOMIC DNA]</scope>
    <source>
        <strain evidence="1 2">B18</strain>
        <plasmid evidence="2">pb18-3</plasmid>
    </source>
</reference>
<accession>A0A6C0Y7G5</accession>
<gene>
    <name evidence="1" type="ORF">FSC09_17105</name>
</gene>
<dbReference type="Proteomes" id="UP000503440">
    <property type="component" value="Plasmid pB18-3"/>
</dbReference>